<reference evidence="1" key="1">
    <citation type="submission" date="2023-07" db="EMBL/GenBank/DDBJ databases">
        <title>Black Yeasts Isolated from many extreme environments.</title>
        <authorList>
            <person name="Coleine C."/>
            <person name="Stajich J.E."/>
            <person name="Selbmann L."/>
        </authorList>
    </citation>
    <scope>NUCLEOTIDE SEQUENCE</scope>
    <source>
        <strain evidence="1">CCFEE 5714</strain>
    </source>
</reference>
<name>A0ACC3N6J9_9PEZI</name>
<organism evidence="1 2">
    <name type="scientific">Vermiconidia calcicola</name>
    <dbReference type="NCBI Taxonomy" id="1690605"/>
    <lineage>
        <taxon>Eukaryota</taxon>
        <taxon>Fungi</taxon>
        <taxon>Dikarya</taxon>
        <taxon>Ascomycota</taxon>
        <taxon>Pezizomycotina</taxon>
        <taxon>Dothideomycetes</taxon>
        <taxon>Dothideomycetidae</taxon>
        <taxon>Mycosphaerellales</taxon>
        <taxon>Extremaceae</taxon>
        <taxon>Vermiconidia</taxon>
    </lineage>
</organism>
<dbReference type="Proteomes" id="UP001281147">
    <property type="component" value="Unassembled WGS sequence"/>
</dbReference>
<proteinExistence type="predicted"/>
<evidence type="ECO:0000313" key="2">
    <source>
        <dbReference type="Proteomes" id="UP001281147"/>
    </source>
</evidence>
<gene>
    <name evidence="1" type="primary">ATP20_2</name>
    <name evidence="1" type="ORF">LTR37_010278</name>
</gene>
<keyword evidence="2" id="KW-1185">Reference proteome</keyword>
<evidence type="ECO:0000313" key="1">
    <source>
        <dbReference type="EMBL" id="KAK3710435.1"/>
    </source>
</evidence>
<dbReference type="EMBL" id="JAUTXU010000084">
    <property type="protein sequence ID" value="KAK3710435.1"/>
    <property type="molecule type" value="Genomic_DNA"/>
</dbReference>
<sequence>MSTAFLPRLVLRQSRLVLQRRAASSTTESAANAASSTANKAKEGASQATSQAQQGLSRVTSSAGSALSGVTDATTNVVSRVGGRTGAAINFVQGIIPPTLYYARVGGELAKMIYRGRNMQPPTMQTIQSYLTPLQNAVRNPSSITSRTVGAAENTAETAINNPQRFMESVRNMDSTALLTAGVVAAEAVGFFCVGEMIGRLKIVGYRAEQQEHH</sequence>
<accession>A0ACC3N6J9</accession>
<protein>
    <submittedName>
        <fullName evidence="1">ATP synthase subunit G atp20</fullName>
    </submittedName>
</protein>
<comment type="caution">
    <text evidence="1">The sequence shown here is derived from an EMBL/GenBank/DDBJ whole genome shotgun (WGS) entry which is preliminary data.</text>
</comment>